<gene>
    <name evidence="1" type="ORF">BTM29_08055</name>
</gene>
<reference evidence="2" key="1">
    <citation type="submission" date="2016-12" db="EMBL/GenBank/DDBJ databases">
        <authorList>
            <person name="Jung M.Y."/>
            <person name="Lee S.H."/>
        </authorList>
    </citation>
    <scope>NUCLEOTIDE SEQUENCE [LARGE SCALE GENOMIC DNA]</scope>
    <source>
        <strain evidence="2">WiKim39</strain>
    </source>
</reference>
<dbReference type="STRING" id="1847728.BTM29_08055"/>
<dbReference type="Proteomes" id="UP000187499">
    <property type="component" value="Chromosome"/>
</dbReference>
<name>A0A1P8Q3T8_9LACO</name>
<keyword evidence="2" id="KW-1185">Reference proteome</keyword>
<evidence type="ECO:0000313" key="2">
    <source>
        <dbReference type="Proteomes" id="UP000187499"/>
    </source>
</evidence>
<organism evidence="1 2">
    <name type="scientific">Companilactobacillus allii</name>
    <dbReference type="NCBI Taxonomy" id="1847728"/>
    <lineage>
        <taxon>Bacteria</taxon>
        <taxon>Bacillati</taxon>
        <taxon>Bacillota</taxon>
        <taxon>Bacilli</taxon>
        <taxon>Lactobacillales</taxon>
        <taxon>Lactobacillaceae</taxon>
        <taxon>Companilactobacillus</taxon>
    </lineage>
</organism>
<proteinExistence type="predicted"/>
<dbReference type="RefSeq" id="WP_076615882.1">
    <property type="nucleotide sequence ID" value="NZ_CP019323.1"/>
</dbReference>
<dbReference type="KEGG" id="lalw:BTM29_08055"/>
<dbReference type="OrthoDB" id="1699217at2"/>
<dbReference type="EMBL" id="CP019323">
    <property type="protein sequence ID" value="APX72503.1"/>
    <property type="molecule type" value="Genomic_DNA"/>
</dbReference>
<accession>A0A1P8Q3T8</accession>
<evidence type="ECO:0000313" key="1">
    <source>
        <dbReference type="EMBL" id="APX72503.1"/>
    </source>
</evidence>
<dbReference type="AlphaFoldDB" id="A0A1P8Q3T8"/>
<sequence length="59" mass="7087">MAKMSDAKIKANKKWDENNKERKNYINKRSIARNFVKKSATKDDLTELKELIEIREKEF</sequence>
<protein>
    <submittedName>
        <fullName evidence="1">Uncharacterized protein</fullName>
    </submittedName>
</protein>